<dbReference type="Proteomes" id="UP000299102">
    <property type="component" value="Unassembled WGS sequence"/>
</dbReference>
<gene>
    <name evidence="2" type="ORF">EVAR_87899_1</name>
</gene>
<reference evidence="2 3" key="1">
    <citation type="journal article" date="2019" name="Commun. Biol.">
        <title>The bagworm genome reveals a unique fibroin gene that provides high tensile strength.</title>
        <authorList>
            <person name="Kono N."/>
            <person name="Nakamura H."/>
            <person name="Ohtoshi R."/>
            <person name="Tomita M."/>
            <person name="Numata K."/>
            <person name="Arakawa K."/>
        </authorList>
    </citation>
    <scope>NUCLEOTIDE SEQUENCE [LARGE SCALE GENOMIC DNA]</scope>
</reference>
<dbReference type="EMBL" id="BGZK01000655">
    <property type="protein sequence ID" value="GBP54826.1"/>
    <property type="molecule type" value="Genomic_DNA"/>
</dbReference>
<sequence length="124" mass="13528">MKRKSDSKQRQPYTSIGSSVRENETESDAHRKWPVRAADARARLSALVTHRELAPVHHLCARPEPRSLLIITPGLMRAYSTLSKEILSIIPDYVVRSGGRYPSPGACGGARAHAAEGAVSSARQ</sequence>
<feature type="region of interest" description="Disordered" evidence="1">
    <location>
        <begin position="1"/>
        <end position="33"/>
    </location>
</feature>
<proteinExistence type="predicted"/>
<evidence type="ECO:0000313" key="3">
    <source>
        <dbReference type="Proteomes" id="UP000299102"/>
    </source>
</evidence>
<dbReference type="AlphaFoldDB" id="A0A4C1WTJ8"/>
<feature type="region of interest" description="Disordered" evidence="1">
    <location>
        <begin position="103"/>
        <end position="124"/>
    </location>
</feature>
<organism evidence="2 3">
    <name type="scientific">Eumeta variegata</name>
    <name type="common">Bagworm moth</name>
    <name type="synonym">Eumeta japonica</name>
    <dbReference type="NCBI Taxonomy" id="151549"/>
    <lineage>
        <taxon>Eukaryota</taxon>
        <taxon>Metazoa</taxon>
        <taxon>Ecdysozoa</taxon>
        <taxon>Arthropoda</taxon>
        <taxon>Hexapoda</taxon>
        <taxon>Insecta</taxon>
        <taxon>Pterygota</taxon>
        <taxon>Neoptera</taxon>
        <taxon>Endopterygota</taxon>
        <taxon>Lepidoptera</taxon>
        <taxon>Glossata</taxon>
        <taxon>Ditrysia</taxon>
        <taxon>Tineoidea</taxon>
        <taxon>Psychidae</taxon>
        <taxon>Oiketicinae</taxon>
        <taxon>Eumeta</taxon>
    </lineage>
</organism>
<feature type="compositionally biased region" description="Polar residues" evidence="1">
    <location>
        <begin position="10"/>
        <end position="20"/>
    </location>
</feature>
<accession>A0A4C1WTJ8</accession>
<comment type="caution">
    <text evidence="2">The sequence shown here is derived from an EMBL/GenBank/DDBJ whole genome shotgun (WGS) entry which is preliminary data.</text>
</comment>
<protein>
    <submittedName>
        <fullName evidence="2">Uncharacterized protein</fullName>
    </submittedName>
</protein>
<evidence type="ECO:0000256" key="1">
    <source>
        <dbReference type="SAM" id="MobiDB-lite"/>
    </source>
</evidence>
<evidence type="ECO:0000313" key="2">
    <source>
        <dbReference type="EMBL" id="GBP54826.1"/>
    </source>
</evidence>
<feature type="compositionally biased region" description="Basic and acidic residues" evidence="1">
    <location>
        <begin position="21"/>
        <end position="31"/>
    </location>
</feature>
<keyword evidence="3" id="KW-1185">Reference proteome</keyword>
<name>A0A4C1WTJ8_EUMVA</name>